<feature type="transmembrane region" description="Helical" evidence="1">
    <location>
        <begin position="90"/>
        <end position="111"/>
    </location>
</feature>
<dbReference type="Proteomes" id="UP001595898">
    <property type="component" value="Unassembled WGS sequence"/>
</dbReference>
<keyword evidence="3" id="KW-1185">Reference proteome</keyword>
<dbReference type="RefSeq" id="WP_250138941.1">
    <property type="nucleotide sequence ID" value="NZ_JALIQP010000001.1"/>
</dbReference>
<evidence type="ECO:0000313" key="2">
    <source>
        <dbReference type="EMBL" id="MFC4540780.1"/>
    </source>
</evidence>
<feature type="transmembrane region" description="Helical" evidence="1">
    <location>
        <begin position="161"/>
        <end position="194"/>
    </location>
</feature>
<reference evidence="2 3" key="1">
    <citation type="journal article" date="2019" name="Int. J. Syst. Evol. Microbiol.">
        <title>The Global Catalogue of Microorganisms (GCM) 10K type strain sequencing project: providing services to taxonomists for standard genome sequencing and annotation.</title>
        <authorList>
            <consortium name="The Broad Institute Genomics Platform"/>
            <consortium name="The Broad Institute Genome Sequencing Center for Infectious Disease"/>
            <person name="Wu L."/>
            <person name="Ma J."/>
        </authorList>
    </citation>
    <scope>NUCLEOTIDE SEQUENCE [LARGE SCALE GENOMIC DNA]</scope>
    <source>
        <strain evidence="2 3">WLHS5</strain>
    </source>
</reference>
<dbReference type="EMBL" id="JBHSFA010000002">
    <property type="protein sequence ID" value="MFC4540780.1"/>
    <property type="molecule type" value="Genomic_DNA"/>
</dbReference>
<accession>A0ABD5PJL5</accession>
<keyword evidence="1" id="KW-0812">Transmembrane</keyword>
<dbReference type="AlphaFoldDB" id="A0ABD5PJL5"/>
<keyword evidence="1" id="KW-1133">Transmembrane helix</keyword>
<organism evidence="2 3">
    <name type="scientific">Halosolutus amylolyticus</name>
    <dbReference type="NCBI Taxonomy" id="2932267"/>
    <lineage>
        <taxon>Archaea</taxon>
        <taxon>Methanobacteriati</taxon>
        <taxon>Methanobacteriota</taxon>
        <taxon>Stenosarchaea group</taxon>
        <taxon>Halobacteria</taxon>
        <taxon>Halobacteriales</taxon>
        <taxon>Natrialbaceae</taxon>
        <taxon>Halosolutus</taxon>
    </lineage>
</organism>
<sequence>MVKISATLSLLVGLVAGVERIVIGSDIISSAAVVLIAVFFNHIDRLLGDPVHVALAFCAWYLLGVITYHPQDKKEYRAAKKPSNKSAEHLELSYALILAIVPTGFFVLVYYLNAPGILAFGAVVVASVLAGRRWLDAIAHIFTKSADRTRSSFYRDARNSIYMPLTGLLIVLAAIALVFGTLAAFLFHLVWMLFVARRLRWVVYEDLYGFRELSPSPLKWGLVARVPLMYAVVVVVFERGLSTESAVFTSFAPLVVGVSYVAYRHAVLDGFDATPYGKYEQMDEKEKRHHQMNSGWIALTGGRKAPNEKEQFQNKVGLMNYQIRIFNNVHRDRVKRQHGVRLPRLRTVAKDVDAFDPRSHYKDFEAYKENLHDLPFHEADDITRQLDDLRRELRDVEEFYETWVAPYKNWEPPENYF</sequence>
<feature type="transmembrane region" description="Helical" evidence="1">
    <location>
        <begin position="51"/>
        <end position="69"/>
    </location>
</feature>
<comment type="caution">
    <text evidence="2">The sequence shown here is derived from an EMBL/GenBank/DDBJ whole genome shotgun (WGS) entry which is preliminary data.</text>
</comment>
<evidence type="ECO:0000256" key="1">
    <source>
        <dbReference type="SAM" id="Phobius"/>
    </source>
</evidence>
<feature type="transmembrane region" description="Helical" evidence="1">
    <location>
        <begin position="117"/>
        <end position="135"/>
    </location>
</feature>
<keyword evidence="1" id="KW-0472">Membrane</keyword>
<name>A0ABD5PJL5_9EURY</name>
<protein>
    <submittedName>
        <fullName evidence="2">Uncharacterized protein</fullName>
    </submittedName>
</protein>
<evidence type="ECO:0000313" key="3">
    <source>
        <dbReference type="Proteomes" id="UP001595898"/>
    </source>
</evidence>
<proteinExistence type="predicted"/>
<gene>
    <name evidence="2" type="ORF">ACFO5R_02415</name>
</gene>